<dbReference type="GO" id="GO:0008270">
    <property type="term" value="F:zinc ion binding"/>
    <property type="evidence" value="ECO:0007669"/>
    <property type="project" value="UniProtKB-KW"/>
</dbReference>
<evidence type="ECO:0000256" key="3">
    <source>
        <dbReference type="ARBA" id="ARBA00022771"/>
    </source>
</evidence>
<dbReference type="InterPro" id="IPR006171">
    <property type="entry name" value="TOPRIM_dom"/>
</dbReference>
<reference evidence="9 10" key="1">
    <citation type="submission" date="2020-08" db="EMBL/GenBank/DDBJ databases">
        <title>Genomic Encyclopedia of Type Strains, Phase IV (KMG-IV): sequencing the most valuable type-strain genomes for metagenomic binning, comparative biology and taxonomic classification.</title>
        <authorList>
            <person name="Goeker M."/>
        </authorList>
    </citation>
    <scope>NUCLEOTIDE SEQUENCE [LARGE SCALE GENOMIC DNA]</scope>
    <source>
        <strain evidence="9 10">DSM 21255</strain>
    </source>
</reference>
<keyword evidence="1 7" id="KW-0479">Metal-binding</keyword>
<comment type="similarity">
    <text evidence="7">Belongs to the RecR family.</text>
</comment>
<name>A0A841R3N6_9FIRM</name>
<dbReference type="PANTHER" id="PTHR30446">
    <property type="entry name" value="RECOMBINATION PROTEIN RECR"/>
    <property type="match status" value="1"/>
</dbReference>
<dbReference type="Gene3D" id="3.40.1360.10">
    <property type="match status" value="1"/>
</dbReference>
<comment type="caution">
    <text evidence="9">The sequence shown here is derived from an EMBL/GenBank/DDBJ whole genome shotgun (WGS) entry which is preliminary data.</text>
</comment>
<dbReference type="HAMAP" id="MF_00017">
    <property type="entry name" value="RecR"/>
    <property type="match status" value="1"/>
</dbReference>
<dbReference type="InterPro" id="IPR015967">
    <property type="entry name" value="Rcmb_RecR_Znf"/>
</dbReference>
<dbReference type="GeneID" id="93485979"/>
<dbReference type="EMBL" id="JACHHI010000003">
    <property type="protein sequence ID" value="MBB6477680.1"/>
    <property type="molecule type" value="Genomic_DNA"/>
</dbReference>
<evidence type="ECO:0000313" key="10">
    <source>
        <dbReference type="Proteomes" id="UP000591941"/>
    </source>
</evidence>
<dbReference type="InterPro" id="IPR034137">
    <property type="entry name" value="TOPRIM_RecR"/>
</dbReference>
<accession>A0A841R3N6</accession>
<keyword evidence="6 7" id="KW-0234">DNA repair</keyword>
<comment type="function">
    <text evidence="7">May play a role in DNA repair. It seems to be involved in an RecBC-independent recombinational process of DNA repair. It may act with RecF and RecO.</text>
</comment>
<dbReference type="PROSITE" id="PS50880">
    <property type="entry name" value="TOPRIM"/>
    <property type="match status" value="1"/>
</dbReference>
<dbReference type="PANTHER" id="PTHR30446:SF0">
    <property type="entry name" value="RECOMBINATION PROTEIN RECR"/>
    <property type="match status" value="1"/>
</dbReference>
<evidence type="ECO:0000256" key="5">
    <source>
        <dbReference type="ARBA" id="ARBA00023172"/>
    </source>
</evidence>
<keyword evidence="2 7" id="KW-0227">DNA damage</keyword>
<organism evidence="9 10">
    <name type="scientific">Negativicoccus succinicivorans</name>
    <dbReference type="NCBI Taxonomy" id="620903"/>
    <lineage>
        <taxon>Bacteria</taxon>
        <taxon>Bacillati</taxon>
        <taxon>Bacillota</taxon>
        <taxon>Negativicutes</taxon>
        <taxon>Veillonellales</taxon>
        <taxon>Veillonellaceae</taxon>
        <taxon>Negativicoccus</taxon>
    </lineage>
</organism>
<evidence type="ECO:0000256" key="4">
    <source>
        <dbReference type="ARBA" id="ARBA00022833"/>
    </source>
</evidence>
<dbReference type="SMART" id="SM00493">
    <property type="entry name" value="TOPRIM"/>
    <property type="match status" value="1"/>
</dbReference>
<evidence type="ECO:0000256" key="2">
    <source>
        <dbReference type="ARBA" id="ARBA00022763"/>
    </source>
</evidence>
<dbReference type="AlphaFoldDB" id="A0A841R3N6"/>
<feature type="zinc finger region" description="C4-type" evidence="7">
    <location>
        <begin position="55"/>
        <end position="70"/>
    </location>
</feature>
<dbReference type="GO" id="GO:0006281">
    <property type="term" value="P:DNA repair"/>
    <property type="evidence" value="ECO:0007669"/>
    <property type="project" value="UniProtKB-UniRule"/>
</dbReference>
<dbReference type="SUPFAM" id="SSF111304">
    <property type="entry name" value="Recombination protein RecR"/>
    <property type="match status" value="1"/>
</dbReference>
<evidence type="ECO:0000256" key="6">
    <source>
        <dbReference type="ARBA" id="ARBA00023204"/>
    </source>
</evidence>
<dbReference type="GO" id="GO:0006310">
    <property type="term" value="P:DNA recombination"/>
    <property type="evidence" value="ECO:0007669"/>
    <property type="project" value="UniProtKB-UniRule"/>
</dbReference>
<dbReference type="RefSeq" id="WP_159822615.1">
    <property type="nucleotide sequence ID" value="NZ_CABWNB010000002.1"/>
</dbReference>
<gene>
    <name evidence="7" type="primary">recR</name>
    <name evidence="9" type="ORF">HNR45_000713</name>
</gene>
<evidence type="ECO:0000313" key="9">
    <source>
        <dbReference type="EMBL" id="MBB6477680.1"/>
    </source>
</evidence>
<dbReference type="Pfam" id="PF13662">
    <property type="entry name" value="Toprim_4"/>
    <property type="match status" value="1"/>
</dbReference>
<dbReference type="Proteomes" id="UP000591941">
    <property type="component" value="Unassembled WGS sequence"/>
</dbReference>
<dbReference type="Pfam" id="PF21175">
    <property type="entry name" value="RecR_C"/>
    <property type="match status" value="1"/>
</dbReference>
<dbReference type="InterPro" id="IPR023627">
    <property type="entry name" value="Rcmb_RecR"/>
</dbReference>
<keyword evidence="5 7" id="KW-0233">DNA recombination</keyword>
<dbReference type="GO" id="GO:0003677">
    <property type="term" value="F:DNA binding"/>
    <property type="evidence" value="ECO:0007669"/>
    <property type="project" value="UniProtKB-UniRule"/>
</dbReference>
<keyword evidence="3 7" id="KW-0863">Zinc-finger</keyword>
<dbReference type="Gene3D" id="3.30.60.80">
    <property type="match status" value="1"/>
</dbReference>
<dbReference type="Pfam" id="PF21176">
    <property type="entry name" value="RecR_HhH"/>
    <property type="match status" value="1"/>
</dbReference>
<dbReference type="PROSITE" id="PS01300">
    <property type="entry name" value="RECR"/>
    <property type="match status" value="1"/>
</dbReference>
<sequence length="196" mass="21555">MNEPLERLTEQFRRLPGVGVKTARRLAYFILEEPQESVDAFVEAIKTAKAQTKYCSVCGNLSTRDPCEFCADSRRDHSVICVVESPTDVQAMERCHEYHGVYHVLHGALSPLDGIQPEQLHIRELLERLRDDTVKEIIMATDPDAEGEATALYIAGLVKPIGITITRIARGLPAGGDIGFVDGVTLAGAVAHRQSM</sequence>
<protein>
    <recommendedName>
        <fullName evidence="7">Recombination protein RecR</fullName>
    </recommendedName>
</protein>
<dbReference type="OrthoDB" id="9802672at2"/>
<keyword evidence="10" id="KW-1185">Reference proteome</keyword>
<dbReference type="Gene3D" id="1.10.8.420">
    <property type="entry name" value="RecR Domain 1"/>
    <property type="match status" value="1"/>
</dbReference>
<evidence type="ECO:0000256" key="7">
    <source>
        <dbReference type="HAMAP-Rule" id="MF_00017"/>
    </source>
</evidence>
<evidence type="ECO:0000256" key="1">
    <source>
        <dbReference type="ARBA" id="ARBA00022723"/>
    </source>
</evidence>
<dbReference type="Pfam" id="PF02132">
    <property type="entry name" value="RecR_ZnF"/>
    <property type="match status" value="1"/>
</dbReference>
<evidence type="ECO:0000259" key="8">
    <source>
        <dbReference type="PROSITE" id="PS50880"/>
    </source>
</evidence>
<dbReference type="CDD" id="cd01025">
    <property type="entry name" value="TOPRIM_recR"/>
    <property type="match status" value="1"/>
</dbReference>
<dbReference type="InterPro" id="IPR000093">
    <property type="entry name" value="DNA_Rcmb_RecR"/>
</dbReference>
<proteinExistence type="inferred from homology"/>
<feature type="domain" description="Toprim" evidence="8">
    <location>
        <begin position="78"/>
        <end position="173"/>
    </location>
</feature>
<keyword evidence="4 7" id="KW-0862">Zinc</keyword>
<dbReference type="NCBIfam" id="TIGR00615">
    <property type="entry name" value="recR"/>
    <property type="match status" value="1"/>
</dbReference>
<dbReference type="Gene3D" id="6.10.250.240">
    <property type="match status" value="1"/>
</dbReference>